<dbReference type="Proteomes" id="UP000268084">
    <property type="component" value="Chromosome"/>
</dbReference>
<reference evidence="1 2" key="2">
    <citation type="submission" date="2018-12" db="EMBL/GenBank/DDBJ databases">
        <title>Nakamurella antarcticus sp. nov., isolated from Antarctica South Shetland Islands soil.</title>
        <authorList>
            <person name="Peng F."/>
        </authorList>
    </citation>
    <scope>NUCLEOTIDE SEQUENCE [LARGE SCALE GENOMIC DNA]</scope>
    <source>
        <strain evidence="1 2">S14-144</strain>
    </source>
</reference>
<dbReference type="Pfam" id="PF11248">
    <property type="entry name" value="DUF3046"/>
    <property type="match status" value="1"/>
</dbReference>
<gene>
    <name evidence="1" type="ORF">EH165_05195</name>
</gene>
<proteinExistence type="predicted"/>
<sequence>MRMTEFRLLMEEYFGPVRAASVAQDHVFGSLQGLTANQALRGGYEARQVWVAVCEAFEVPDTLRWGLPD</sequence>
<accession>A0A3G8ZKB9</accession>
<dbReference type="InterPro" id="IPR021408">
    <property type="entry name" value="DUF3046"/>
</dbReference>
<reference evidence="1 2" key="1">
    <citation type="submission" date="2018-11" db="EMBL/GenBank/DDBJ databases">
        <authorList>
            <person name="Da X."/>
        </authorList>
    </citation>
    <scope>NUCLEOTIDE SEQUENCE [LARGE SCALE GENOMIC DNA]</scope>
    <source>
        <strain evidence="1 2">S14-144</strain>
    </source>
</reference>
<dbReference type="OrthoDB" id="3215033at2"/>
<evidence type="ECO:0000313" key="1">
    <source>
        <dbReference type="EMBL" id="AZI57638.1"/>
    </source>
</evidence>
<dbReference type="KEGG" id="nak:EH165_05195"/>
<evidence type="ECO:0000313" key="2">
    <source>
        <dbReference type="Proteomes" id="UP000268084"/>
    </source>
</evidence>
<dbReference type="AlphaFoldDB" id="A0A3G8ZKB9"/>
<dbReference type="EMBL" id="CP034170">
    <property type="protein sequence ID" value="AZI57638.1"/>
    <property type="molecule type" value="Genomic_DNA"/>
</dbReference>
<name>A0A3G8ZKB9_9ACTN</name>
<protein>
    <submittedName>
        <fullName evidence="1">DUF3046 domain-containing protein</fullName>
    </submittedName>
</protein>
<keyword evidence="2" id="KW-1185">Reference proteome</keyword>
<organism evidence="1 2">
    <name type="scientific">Nakamurella antarctica</name>
    <dbReference type="NCBI Taxonomy" id="1902245"/>
    <lineage>
        <taxon>Bacteria</taxon>
        <taxon>Bacillati</taxon>
        <taxon>Actinomycetota</taxon>
        <taxon>Actinomycetes</taxon>
        <taxon>Nakamurellales</taxon>
        <taxon>Nakamurellaceae</taxon>
        <taxon>Nakamurella</taxon>
    </lineage>
</organism>